<evidence type="ECO:0000256" key="8">
    <source>
        <dbReference type="ARBA" id="ARBA00023002"/>
    </source>
</evidence>
<comment type="similarity">
    <text evidence="10">In the C-terminal section; belongs to the DAO family.</text>
</comment>
<keyword evidence="1 10" id="KW-0963">Cytoplasm</keyword>
<feature type="domain" description="MnmC-like methyltransferase" evidence="12">
    <location>
        <begin position="120"/>
        <end position="246"/>
    </location>
</feature>
<accession>A0ABQ6ENP3</accession>
<dbReference type="EC" id="1.5.-.-" evidence="10"/>
<evidence type="ECO:0000256" key="1">
    <source>
        <dbReference type="ARBA" id="ARBA00022490"/>
    </source>
</evidence>
<evidence type="ECO:0000256" key="5">
    <source>
        <dbReference type="ARBA" id="ARBA00022691"/>
    </source>
</evidence>
<comment type="subcellular location">
    <subcellularLocation>
        <location evidence="10">Cytoplasm</location>
    </subcellularLocation>
</comment>
<evidence type="ECO:0000256" key="3">
    <source>
        <dbReference type="ARBA" id="ARBA00022630"/>
    </source>
</evidence>
<dbReference type="Proteomes" id="UP001157156">
    <property type="component" value="Unassembled WGS sequence"/>
</dbReference>
<dbReference type="Gene3D" id="3.30.9.10">
    <property type="entry name" value="D-Amino Acid Oxidase, subunit A, domain 2"/>
    <property type="match status" value="1"/>
</dbReference>
<dbReference type="EC" id="2.1.1.61" evidence="10"/>
<name>A0ABQ6ENP3_9VIBR</name>
<dbReference type="Pfam" id="PF05430">
    <property type="entry name" value="Methyltransf_30"/>
    <property type="match status" value="1"/>
</dbReference>
<dbReference type="NCBIfam" id="NF002484">
    <property type="entry name" value="PRK01747.1-5"/>
    <property type="match status" value="1"/>
</dbReference>
<dbReference type="NCBIfam" id="NF002481">
    <property type="entry name" value="PRK01747.1-2"/>
    <property type="match status" value="1"/>
</dbReference>
<keyword evidence="14" id="KW-1185">Reference proteome</keyword>
<feature type="domain" description="FAD dependent oxidoreductase" evidence="11">
    <location>
        <begin position="279"/>
        <end position="663"/>
    </location>
</feature>
<evidence type="ECO:0000313" key="13">
    <source>
        <dbReference type="EMBL" id="GLT14157.1"/>
    </source>
</evidence>
<comment type="similarity">
    <text evidence="10">In the N-terminal section; belongs to the methyltransferase superfamily. tRNA (mnm(5)s(2)U34)-methyltransferase family.</text>
</comment>
<keyword evidence="7 10" id="KW-0274">FAD</keyword>
<feature type="region of interest" description="tRNA (mnm(5)s(2)U34)-methyltransferase" evidence="10">
    <location>
        <begin position="1"/>
        <end position="247"/>
    </location>
</feature>
<evidence type="ECO:0000256" key="7">
    <source>
        <dbReference type="ARBA" id="ARBA00022827"/>
    </source>
</evidence>
<comment type="catalytic activity">
    <reaction evidence="10">
        <text>5-aminomethyl-2-thiouridine(34) in tRNA + S-adenosyl-L-methionine = 5-methylaminomethyl-2-thiouridine(34) in tRNA + S-adenosyl-L-homocysteine + H(+)</text>
        <dbReference type="Rhea" id="RHEA:19569"/>
        <dbReference type="Rhea" id="RHEA-COMP:10195"/>
        <dbReference type="Rhea" id="RHEA-COMP:10197"/>
        <dbReference type="ChEBI" id="CHEBI:15378"/>
        <dbReference type="ChEBI" id="CHEBI:57856"/>
        <dbReference type="ChEBI" id="CHEBI:59789"/>
        <dbReference type="ChEBI" id="CHEBI:74454"/>
        <dbReference type="ChEBI" id="CHEBI:74455"/>
        <dbReference type="EC" id="2.1.1.61"/>
    </reaction>
</comment>
<evidence type="ECO:0000259" key="12">
    <source>
        <dbReference type="Pfam" id="PF05430"/>
    </source>
</evidence>
<evidence type="ECO:0000256" key="10">
    <source>
        <dbReference type="HAMAP-Rule" id="MF_01102"/>
    </source>
</evidence>
<dbReference type="InterPro" id="IPR006076">
    <property type="entry name" value="FAD-dep_OxRdtase"/>
</dbReference>
<dbReference type="InterPro" id="IPR029063">
    <property type="entry name" value="SAM-dependent_MTases_sf"/>
</dbReference>
<dbReference type="InterPro" id="IPR036188">
    <property type="entry name" value="FAD/NAD-bd_sf"/>
</dbReference>
<keyword evidence="9 10" id="KW-0511">Multifunctional enzyme</keyword>
<dbReference type="InterPro" id="IPR023032">
    <property type="entry name" value="tRNA_MAMT_biosynth_bifunc_MnmC"/>
</dbReference>
<reference evidence="14" key="1">
    <citation type="journal article" date="2019" name="Int. J. Syst. Evol. Microbiol.">
        <title>The Global Catalogue of Microorganisms (GCM) 10K type strain sequencing project: providing services to taxonomists for standard genome sequencing and annotation.</title>
        <authorList>
            <consortium name="The Broad Institute Genomics Platform"/>
            <consortium name="The Broad Institute Genome Sequencing Center for Infectious Disease"/>
            <person name="Wu L."/>
            <person name="Ma J."/>
        </authorList>
    </citation>
    <scope>NUCLEOTIDE SEQUENCE [LARGE SCALE GENOMIC DNA]</scope>
    <source>
        <strain evidence="14">NBRC 111146</strain>
    </source>
</reference>
<keyword evidence="4 10" id="KW-0808">Transferase</keyword>
<feature type="region of interest" description="FAD-dependent cmnm(5)s(2)U34 oxidoreductase" evidence="10">
    <location>
        <begin position="282"/>
        <end position="699"/>
    </location>
</feature>
<comment type="cofactor">
    <cofactor evidence="10">
        <name>FAD</name>
        <dbReference type="ChEBI" id="CHEBI:57692"/>
    </cofactor>
</comment>
<dbReference type="PANTHER" id="PTHR13847">
    <property type="entry name" value="SARCOSINE DEHYDROGENASE-RELATED"/>
    <property type="match status" value="1"/>
</dbReference>
<sequence length="699" mass="78794">MTGNIRVIKNAQLDWNESGTPVSHQFDDVYFSNANGLEESRYVFIQQNHLPMRWQQASQSRFIIAETGFGTGLNFLAVWKEFETFKQNQPDSPLTQLHFISFEKFPVHIDDLVKAHAAWPELTDYAKQLQAHYPIAVPECHRLILADGMITLDLWFGDIHDNLPKLAQTEAGLVNAWFLDGFAPSKNQDMWNDALFKHMARLTKAGGTCATFTAAGFVRRGLIEAGFDMKKVKGFGTKREMIAGTLQPSLAKQQTFAKNTFAPWFQRYPIDQFDRLQPIAIIGGGVASATLALALYRRGHSVSLYCEDNKPALGASGNRQGALYPLIAEPESPLNRFFAPAFLFARQLVKQAAQQLEFDYDLCGVTQLAWSDKAKKKLDKMLLNDYPQELLHSLTAEQTEQVIGLDIDQESIHYPLGGWLCPQQLTQAIIYELSQQKNEQQESGQQPNVEVHFNTRIESLSYDEAEQTWTLHHSHKNFQHQSVVVANGHQFSRFEQLKAIAATSVKGQVSHIPTTESLSKLKTVLCYDGYMTPQNPNNGHHCIGASYDRNNIDQAFDPEAQLSNGERLKQCLPNQSWPNEVDTSENLSRQGIRSVTRDHLPFVGNVFKFEPVVESYAKLDPQILRKRPDLMPDIPHYPNLFCMVGLGARGLCSAPLLAEVLASQISGDPLPLPLEVLEKIHPARMWVRKMLKGRPITEE</sequence>
<comment type="function">
    <text evidence="10">Catalyzes the last two steps in the biosynthesis of 5-methylaminomethyl-2-thiouridine (mnm(5)s(2)U) at the wobble position (U34) in tRNA. Catalyzes the FAD-dependent demodification of cmnm(5)s(2)U34 to nm(5)s(2)U34, followed by the transfer of a methyl group from S-adenosyl-L-methionine to nm(5)s(2)U34, to form mnm(5)s(2)U34.</text>
</comment>
<dbReference type="InterPro" id="IPR047785">
    <property type="entry name" value="tRNA_MNMC2"/>
</dbReference>
<comment type="caution">
    <text evidence="13">The sequence shown here is derived from an EMBL/GenBank/DDBJ whole genome shotgun (WGS) entry which is preliminary data.</text>
</comment>
<dbReference type="NCBIfam" id="TIGR03197">
    <property type="entry name" value="MnmC_Cterm"/>
    <property type="match status" value="1"/>
</dbReference>
<evidence type="ECO:0000256" key="6">
    <source>
        <dbReference type="ARBA" id="ARBA00022694"/>
    </source>
</evidence>
<dbReference type="Pfam" id="PF01266">
    <property type="entry name" value="DAO"/>
    <property type="match status" value="1"/>
</dbReference>
<dbReference type="Gene3D" id="3.50.50.60">
    <property type="entry name" value="FAD/NAD(P)-binding domain"/>
    <property type="match status" value="1"/>
</dbReference>
<dbReference type="HAMAP" id="MF_01102">
    <property type="entry name" value="MnmC"/>
    <property type="match status" value="1"/>
</dbReference>
<evidence type="ECO:0000256" key="2">
    <source>
        <dbReference type="ARBA" id="ARBA00022603"/>
    </source>
</evidence>
<proteinExistence type="inferred from homology"/>
<evidence type="ECO:0000259" key="11">
    <source>
        <dbReference type="Pfam" id="PF01266"/>
    </source>
</evidence>
<keyword evidence="3 10" id="KW-0285">Flavoprotein</keyword>
<dbReference type="InterPro" id="IPR017610">
    <property type="entry name" value="tRNA_S-uridine_synth_MnmC_C"/>
</dbReference>
<dbReference type="SUPFAM" id="SSF51905">
    <property type="entry name" value="FAD/NAD(P)-binding domain"/>
    <property type="match status" value="1"/>
</dbReference>
<keyword evidence="2 10" id="KW-0489">Methyltransferase</keyword>
<organism evidence="13 14">
    <name type="scientific">Vibrio algivorus</name>
    <dbReference type="NCBI Taxonomy" id="1667024"/>
    <lineage>
        <taxon>Bacteria</taxon>
        <taxon>Pseudomonadati</taxon>
        <taxon>Pseudomonadota</taxon>
        <taxon>Gammaproteobacteria</taxon>
        <taxon>Vibrionales</taxon>
        <taxon>Vibrionaceae</taxon>
        <taxon>Vibrio</taxon>
    </lineage>
</organism>
<evidence type="ECO:0000256" key="4">
    <source>
        <dbReference type="ARBA" id="ARBA00022679"/>
    </source>
</evidence>
<evidence type="ECO:0000313" key="14">
    <source>
        <dbReference type="Proteomes" id="UP001157156"/>
    </source>
</evidence>
<dbReference type="PANTHER" id="PTHR13847:SF283">
    <property type="entry name" value="TRNA 5-METHYLAMINOMETHYL-2-THIOURIDINE BIOSYNTHESIS BIFUNCTIONAL PROTEIN MNMC"/>
    <property type="match status" value="1"/>
</dbReference>
<evidence type="ECO:0000256" key="9">
    <source>
        <dbReference type="ARBA" id="ARBA00023268"/>
    </source>
</evidence>
<dbReference type="NCBIfam" id="NF033855">
    <property type="entry name" value="tRNA_MNMC2"/>
    <property type="match status" value="1"/>
</dbReference>
<keyword evidence="8 10" id="KW-0560">Oxidoreductase</keyword>
<keyword evidence="5 10" id="KW-0949">S-adenosyl-L-methionine</keyword>
<protein>
    <recommendedName>
        <fullName evidence="10">tRNA 5-methylaminomethyl-2-thiouridine biosynthesis bifunctional protein MnmC</fullName>
        <shortName evidence="10">tRNA mnm(5)s(2)U biosynthesis bifunctional protein</shortName>
    </recommendedName>
    <domain>
        <recommendedName>
            <fullName evidence="10">tRNA (mnm(5)s(2)U34)-methyltransferase</fullName>
            <ecNumber evidence="10">2.1.1.61</ecNumber>
        </recommendedName>
    </domain>
    <domain>
        <recommendedName>
            <fullName evidence="10">FAD-dependent cmnm(5)s(2)U34 oxidoreductase</fullName>
            <ecNumber evidence="10">1.5.-.-</ecNumber>
        </recommendedName>
    </domain>
</protein>
<dbReference type="InterPro" id="IPR008471">
    <property type="entry name" value="MnmC-like_methylTransf"/>
</dbReference>
<dbReference type="Gene3D" id="3.40.50.150">
    <property type="entry name" value="Vaccinia Virus protein VP39"/>
    <property type="match status" value="1"/>
</dbReference>
<keyword evidence="6 10" id="KW-0819">tRNA processing</keyword>
<dbReference type="EMBL" id="BSPV01000004">
    <property type="protein sequence ID" value="GLT14157.1"/>
    <property type="molecule type" value="Genomic_DNA"/>
</dbReference>
<gene>
    <name evidence="10 13" type="primary">mnmC</name>
    <name evidence="13" type="ORF">GCM10007931_11320</name>
</gene>
<dbReference type="RefSeq" id="WP_089122588.1">
    <property type="nucleotide sequence ID" value="NZ_BSPV01000004.1"/>
</dbReference>